<name>A0A1Y6FHE3_9SPHN</name>
<accession>A0A1Y6FHE3</accession>
<proteinExistence type="predicted"/>
<dbReference type="EMBL" id="FXWG01000003">
    <property type="protein sequence ID" value="SMQ74275.1"/>
    <property type="molecule type" value="Genomic_DNA"/>
</dbReference>
<gene>
    <name evidence="1" type="ORF">SAMN06297468_2507</name>
</gene>
<dbReference type="Proteomes" id="UP000194420">
    <property type="component" value="Unassembled WGS sequence"/>
</dbReference>
<dbReference type="RefSeq" id="WP_086438378.1">
    <property type="nucleotide sequence ID" value="NZ_FXWG01000003.1"/>
</dbReference>
<dbReference type="AlphaFoldDB" id="A0A1Y6FHE3"/>
<organism evidence="1 2">
    <name type="scientific">Altererythrobacter xiamenensis</name>
    <dbReference type="NCBI Taxonomy" id="1316679"/>
    <lineage>
        <taxon>Bacteria</taxon>
        <taxon>Pseudomonadati</taxon>
        <taxon>Pseudomonadota</taxon>
        <taxon>Alphaproteobacteria</taxon>
        <taxon>Sphingomonadales</taxon>
        <taxon>Erythrobacteraceae</taxon>
        <taxon>Altererythrobacter</taxon>
    </lineage>
</organism>
<evidence type="ECO:0000313" key="1">
    <source>
        <dbReference type="EMBL" id="SMQ74275.1"/>
    </source>
</evidence>
<reference evidence="2" key="1">
    <citation type="submission" date="2017-04" db="EMBL/GenBank/DDBJ databases">
        <authorList>
            <person name="Varghese N."/>
            <person name="Submissions S."/>
        </authorList>
    </citation>
    <scope>NUCLEOTIDE SEQUENCE [LARGE SCALE GENOMIC DNA]</scope>
</reference>
<evidence type="ECO:0000313" key="2">
    <source>
        <dbReference type="Proteomes" id="UP000194420"/>
    </source>
</evidence>
<keyword evidence="2" id="KW-1185">Reference proteome</keyword>
<sequence length="137" mass="15448">MAEQSVSEKYVALANECEKRAKAAEKLSMNCDLRESERRDKAEEAKALWQLRGDYIETGMRLDAARGKKVAAAQKEAAALTNAKHGSMRERRFARIGQLLPKMSLQSAAAQCEREQLGSAEAIVRQWNRHKQKRSDT</sequence>
<protein>
    <submittedName>
        <fullName evidence="1">Uncharacterized protein</fullName>
    </submittedName>
</protein>
<dbReference type="OrthoDB" id="7850056at2"/>